<keyword evidence="1" id="KW-0472">Membrane</keyword>
<keyword evidence="1" id="KW-1133">Transmembrane helix</keyword>
<evidence type="ECO:0008006" key="4">
    <source>
        <dbReference type="Google" id="ProtNLM"/>
    </source>
</evidence>
<evidence type="ECO:0000256" key="1">
    <source>
        <dbReference type="SAM" id="Phobius"/>
    </source>
</evidence>
<proteinExistence type="predicted"/>
<dbReference type="Pfam" id="PF11188">
    <property type="entry name" value="DUF2975"/>
    <property type="match status" value="1"/>
</dbReference>
<accession>G5INT9</accession>
<dbReference type="Proteomes" id="UP000005384">
    <property type="component" value="Unassembled WGS sequence"/>
</dbReference>
<dbReference type="HOGENOM" id="CLU_137810_1_0_9"/>
<feature type="transmembrane region" description="Helical" evidence="1">
    <location>
        <begin position="44"/>
        <end position="64"/>
    </location>
</feature>
<feature type="transmembrane region" description="Helical" evidence="1">
    <location>
        <begin position="113"/>
        <end position="134"/>
    </location>
</feature>
<protein>
    <recommendedName>
        <fullName evidence="4">DUF2975 domain-containing protein</fullName>
    </recommendedName>
</protein>
<dbReference type="EMBL" id="ADLN01000128">
    <property type="protein sequence ID" value="EHI56963.1"/>
    <property type="molecule type" value="Genomic_DNA"/>
</dbReference>
<evidence type="ECO:0000313" key="3">
    <source>
        <dbReference type="Proteomes" id="UP000005384"/>
    </source>
</evidence>
<sequence length="148" mass="16843">MNNGLVRFTKRLLDMMFYAGIILTIMIPVAFHYVGFYIEVYRKYYIPQCVVYMISGVFCIRIVYELRKMFITVLNEDAFVDSNVVSLKVMSKCAFLIGAMSVVRLPLSPTPATIVILIVFSVAGLFSIVLAQVFGEAIRYKQENDLTI</sequence>
<feature type="transmembrane region" description="Helical" evidence="1">
    <location>
        <begin position="12"/>
        <end position="38"/>
    </location>
</feature>
<reference evidence="2 3" key="1">
    <citation type="submission" date="2011-08" db="EMBL/GenBank/DDBJ databases">
        <title>The Genome Sequence of Clostridium hathewayi WAL-18680.</title>
        <authorList>
            <consortium name="The Broad Institute Genome Sequencing Platform"/>
            <person name="Earl A."/>
            <person name="Ward D."/>
            <person name="Feldgarden M."/>
            <person name="Gevers D."/>
            <person name="Finegold S.M."/>
            <person name="Summanen P.H."/>
            <person name="Molitoris D.R."/>
            <person name="Song M."/>
            <person name="Daigneault M."/>
            <person name="Allen-Vercoe E."/>
            <person name="Young S.K."/>
            <person name="Zeng Q."/>
            <person name="Gargeya S."/>
            <person name="Fitzgerald M."/>
            <person name="Haas B."/>
            <person name="Abouelleil A."/>
            <person name="Alvarado L."/>
            <person name="Arachchi H.M."/>
            <person name="Berlin A."/>
            <person name="Brown A."/>
            <person name="Chapman S.B."/>
            <person name="Chen Z."/>
            <person name="Dunbar C."/>
            <person name="Freedman E."/>
            <person name="Gearin G."/>
            <person name="Gellesch M."/>
            <person name="Goldberg J."/>
            <person name="Griggs A."/>
            <person name="Gujja S."/>
            <person name="Heiman D."/>
            <person name="Howarth C."/>
            <person name="Larson L."/>
            <person name="Lui A."/>
            <person name="MacDonald P.J.P."/>
            <person name="Montmayeur A."/>
            <person name="Murphy C."/>
            <person name="Neiman D."/>
            <person name="Pearson M."/>
            <person name="Priest M."/>
            <person name="Roberts A."/>
            <person name="Saif S."/>
            <person name="Shea T."/>
            <person name="Shenoy N."/>
            <person name="Sisk P."/>
            <person name="Stolte C."/>
            <person name="Sykes S."/>
            <person name="Wortman J."/>
            <person name="Nusbaum C."/>
            <person name="Birren B."/>
        </authorList>
    </citation>
    <scope>NUCLEOTIDE SEQUENCE [LARGE SCALE GENOMIC DNA]</scope>
    <source>
        <strain evidence="2 3">WAL-18680</strain>
    </source>
</reference>
<gene>
    <name evidence="2" type="ORF">HMPREF9473_05167</name>
</gene>
<name>G5INT9_9FIRM</name>
<comment type="caution">
    <text evidence="2">The sequence shown here is derived from an EMBL/GenBank/DDBJ whole genome shotgun (WGS) entry which is preliminary data.</text>
</comment>
<dbReference type="InterPro" id="IPR021354">
    <property type="entry name" value="DUF2975"/>
</dbReference>
<keyword evidence="1" id="KW-0812">Transmembrane</keyword>
<evidence type="ECO:0000313" key="2">
    <source>
        <dbReference type="EMBL" id="EHI56963.1"/>
    </source>
</evidence>
<dbReference type="AlphaFoldDB" id="G5INT9"/>
<dbReference type="RefSeq" id="WP_006783155.1">
    <property type="nucleotide sequence ID" value="NZ_CP040506.1"/>
</dbReference>
<organism evidence="2 3">
    <name type="scientific">Hungatella hathewayi WAL-18680</name>
    <dbReference type="NCBI Taxonomy" id="742737"/>
    <lineage>
        <taxon>Bacteria</taxon>
        <taxon>Bacillati</taxon>
        <taxon>Bacillota</taxon>
        <taxon>Clostridia</taxon>
        <taxon>Lachnospirales</taxon>
        <taxon>Lachnospiraceae</taxon>
        <taxon>Hungatella</taxon>
    </lineage>
</organism>
<dbReference type="PATRIC" id="fig|742737.3.peg.5159"/>
<keyword evidence="3" id="KW-1185">Reference proteome</keyword>
<dbReference type="OrthoDB" id="9791568at2"/>